<feature type="compositionally biased region" description="Low complexity" evidence="1">
    <location>
        <begin position="94"/>
        <end position="134"/>
    </location>
</feature>
<feature type="compositionally biased region" description="Polar residues" evidence="1">
    <location>
        <begin position="765"/>
        <end position="777"/>
    </location>
</feature>
<protein>
    <submittedName>
        <fullName evidence="3">Uncharacterized protein</fullName>
    </submittedName>
</protein>
<dbReference type="AlphaFoldDB" id="A0A6A5YP42"/>
<dbReference type="EMBL" id="ML977349">
    <property type="protein sequence ID" value="KAF2108167.1"/>
    <property type="molecule type" value="Genomic_DNA"/>
</dbReference>
<evidence type="ECO:0000313" key="3">
    <source>
        <dbReference type="EMBL" id="KAF2108167.1"/>
    </source>
</evidence>
<evidence type="ECO:0000256" key="1">
    <source>
        <dbReference type="SAM" id="MobiDB-lite"/>
    </source>
</evidence>
<keyword evidence="2" id="KW-0732">Signal</keyword>
<feature type="region of interest" description="Disordered" evidence="1">
    <location>
        <begin position="314"/>
        <end position="345"/>
    </location>
</feature>
<feature type="chain" id="PRO_5025431774" evidence="2">
    <location>
        <begin position="24"/>
        <end position="974"/>
    </location>
</feature>
<dbReference type="Proteomes" id="UP000799770">
    <property type="component" value="Unassembled WGS sequence"/>
</dbReference>
<feature type="region of interest" description="Disordered" evidence="1">
    <location>
        <begin position="760"/>
        <end position="838"/>
    </location>
</feature>
<name>A0A6A5YP42_9PLEO</name>
<evidence type="ECO:0000256" key="2">
    <source>
        <dbReference type="SAM" id="SignalP"/>
    </source>
</evidence>
<feature type="compositionally biased region" description="Low complexity" evidence="1">
    <location>
        <begin position="778"/>
        <end position="788"/>
    </location>
</feature>
<proteinExistence type="predicted"/>
<sequence length="974" mass="103633">MKMFPISRKIILFVLHTSGFIVASQDVPLQSHPPYPIPANSSTIVPPGTGTGVFPSPVPSTTLTGTGPHSASSTEITGVPSPGTSTDPLSSVDTILTPTESIEISSSSDLSTTSGVTSSGDTAISTSPTATITDGPSSTASVVQPPEVTITSSSTDGIILPPGITLPPDPSTTFLPTGTEIQSSASDVSSIIAGIFPLLQNWIDDPKPPQVTGVTNELDNILPKASGFLGKLPKPSDGVEPCKSRKRGQAEEAYQDFQTLNRRSFLGGLFKTAFSLVTCVIDGANKIKDGVIDGATDSVKTLVKDLEPMVDALNEVDPNESDPSATDSNQPTSTQGGSSTSSSSSSCSMNTVSNCNVACTAVATTTVGGARRRAGNDACTTTCDATITKCGVTGVTSASTVTSTTTASRKCAKGCSACNAPLPLPEPITGGDYLTDTNGLAYVAASTASVLPTDVDVAARDTSPKETGIPNRSLYKRALTNPRDREFNGDVGEWLLAMVKQPGIKDLAHGNYPGWFSTSITEKLLNNRAVWRLGNMHGCTAIIVISRKRMFMAHIWESPTMDNADGDFQRDAIDVLRDAAGDGKGVTEGLSAFTGSGGDFENIAENRVRAMIITPMRRESSDPQPNDLEYPNQVNSITQMLRSTLGLPWMIPVNTVAYEDRGEEEEWKEPHGKILIQYDPVQAMQQGTGQSCQTQIARLEVWYEETLSVPRFEDEWTALADQTVAIQPGPSRRLIRGRLVTDADEEEWQQYASLLRRQDGVCVRPSSTPSASSNIQAPTTLQTSILSSSGGGGSTDTSPTTDAPIPTTTTGTRPTTTEEPQTSSDVPEPTPAPSPPPSKAVSIVLHAIKDKFVIPPADYNSWLFYETDVGVVTDPCNFNETLDDKNTRWTDHNAINEPPWPHGTFTMTLHGEDNCQYLDDGNSVGVLHCPSFGDGNMVSCKEDPEKSQASAIIICQYDTGDFAETVHRVAFCEW</sequence>
<feature type="region of interest" description="Disordered" evidence="1">
    <location>
        <begin position="60"/>
        <end position="146"/>
    </location>
</feature>
<organism evidence="3 4">
    <name type="scientific">Lophiotrema nucula</name>
    <dbReference type="NCBI Taxonomy" id="690887"/>
    <lineage>
        <taxon>Eukaryota</taxon>
        <taxon>Fungi</taxon>
        <taxon>Dikarya</taxon>
        <taxon>Ascomycota</taxon>
        <taxon>Pezizomycotina</taxon>
        <taxon>Dothideomycetes</taxon>
        <taxon>Pleosporomycetidae</taxon>
        <taxon>Pleosporales</taxon>
        <taxon>Lophiotremataceae</taxon>
        <taxon>Lophiotrema</taxon>
    </lineage>
</organism>
<evidence type="ECO:0000313" key="4">
    <source>
        <dbReference type="Proteomes" id="UP000799770"/>
    </source>
</evidence>
<reference evidence="3" key="1">
    <citation type="journal article" date="2020" name="Stud. Mycol.">
        <title>101 Dothideomycetes genomes: a test case for predicting lifestyles and emergence of pathogens.</title>
        <authorList>
            <person name="Haridas S."/>
            <person name="Albert R."/>
            <person name="Binder M."/>
            <person name="Bloem J."/>
            <person name="Labutti K."/>
            <person name="Salamov A."/>
            <person name="Andreopoulos B."/>
            <person name="Baker S."/>
            <person name="Barry K."/>
            <person name="Bills G."/>
            <person name="Bluhm B."/>
            <person name="Cannon C."/>
            <person name="Castanera R."/>
            <person name="Culley D."/>
            <person name="Daum C."/>
            <person name="Ezra D."/>
            <person name="Gonzalez J."/>
            <person name="Henrissat B."/>
            <person name="Kuo A."/>
            <person name="Liang C."/>
            <person name="Lipzen A."/>
            <person name="Lutzoni F."/>
            <person name="Magnuson J."/>
            <person name="Mondo S."/>
            <person name="Nolan M."/>
            <person name="Ohm R."/>
            <person name="Pangilinan J."/>
            <person name="Park H.-J."/>
            <person name="Ramirez L."/>
            <person name="Alfaro M."/>
            <person name="Sun H."/>
            <person name="Tritt A."/>
            <person name="Yoshinaga Y."/>
            <person name="Zwiers L.-H."/>
            <person name="Turgeon B."/>
            <person name="Goodwin S."/>
            <person name="Spatafora J."/>
            <person name="Crous P."/>
            <person name="Grigoriev I."/>
        </authorList>
    </citation>
    <scope>NUCLEOTIDE SEQUENCE</scope>
    <source>
        <strain evidence="3">CBS 627.86</strain>
    </source>
</reference>
<keyword evidence="4" id="KW-1185">Reference proteome</keyword>
<feature type="compositionally biased region" description="Polar residues" evidence="1">
    <location>
        <begin position="60"/>
        <end position="93"/>
    </location>
</feature>
<accession>A0A6A5YP42</accession>
<feature type="compositionally biased region" description="Pro residues" evidence="1">
    <location>
        <begin position="828"/>
        <end position="838"/>
    </location>
</feature>
<feature type="signal peptide" evidence="2">
    <location>
        <begin position="1"/>
        <end position="23"/>
    </location>
</feature>
<feature type="compositionally biased region" description="Low complexity" evidence="1">
    <location>
        <begin position="328"/>
        <end position="345"/>
    </location>
</feature>
<feature type="compositionally biased region" description="Low complexity" evidence="1">
    <location>
        <begin position="795"/>
        <end position="824"/>
    </location>
</feature>
<gene>
    <name evidence="3" type="ORF">BDV96DRAFT_605848</name>
</gene>
<dbReference type="OrthoDB" id="3794304at2759"/>